<organism evidence="1 2">
    <name type="scientific">Virgibacillus tibetensis</name>
    <dbReference type="NCBI Taxonomy" id="3042313"/>
    <lineage>
        <taxon>Bacteria</taxon>
        <taxon>Bacillati</taxon>
        <taxon>Bacillota</taxon>
        <taxon>Bacilli</taxon>
        <taxon>Bacillales</taxon>
        <taxon>Bacillaceae</taxon>
        <taxon>Virgibacillus</taxon>
    </lineage>
</organism>
<comment type="caution">
    <text evidence="1">The sequence shown here is derived from an EMBL/GenBank/DDBJ whole genome shotgun (WGS) entry which is preliminary data.</text>
</comment>
<evidence type="ECO:0000313" key="1">
    <source>
        <dbReference type="EMBL" id="MEC5422362.1"/>
    </source>
</evidence>
<dbReference type="Proteomes" id="UP001335737">
    <property type="component" value="Unassembled WGS sequence"/>
</dbReference>
<keyword evidence="2" id="KW-1185">Reference proteome</keyword>
<reference evidence="1 2" key="1">
    <citation type="journal article" date="2024" name="Int. J. Syst. Evol. Microbiol.">
        <title>Virgibacillus tibetensis sp. nov., isolated from salt lake on the Tibetan Plateau of China.</title>
        <authorList>
            <person name="Phurbu D."/>
            <person name="Liu Z.-X."/>
            <person name="Wang R."/>
            <person name="Zheng Y.-Y."/>
            <person name="Liu H.-C."/>
            <person name="Zhou Y.-G."/>
            <person name="Yu Y.-J."/>
            <person name="Li A.-H."/>
        </authorList>
    </citation>
    <scope>NUCLEOTIDE SEQUENCE [LARGE SCALE GENOMIC DNA]</scope>
    <source>
        <strain evidence="1 2">C22-A2</strain>
    </source>
</reference>
<accession>A0ABU6KAK0</accession>
<proteinExistence type="predicted"/>
<name>A0ABU6KAK0_9BACI</name>
<evidence type="ECO:0000313" key="2">
    <source>
        <dbReference type="Proteomes" id="UP001335737"/>
    </source>
</evidence>
<protein>
    <submittedName>
        <fullName evidence="1">Uncharacterized protein</fullName>
    </submittedName>
</protein>
<gene>
    <name evidence="1" type="ORF">QGM71_02510</name>
</gene>
<sequence>MEIPEYMNVKLEENLKLLEENRALAKEIRSKQNMTDERIKTHDAKLRIALWHALCVHEDKLKESIERKNKILADREVGLDGEG</sequence>
<dbReference type="EMBL" id="JARZFX010000001">
    <property type="protein sequence ID" value="MEC5422362.1"/>
    <property type="molecule type" value="Genomic_DNA"/>
</dbReference>
<dbReference type="RefSeq" id="WP_327605929.1">
    <property type="nucleotide sequence ID" value="NZ_JARZFX010000001.1"/>
</dbReference>